<dbReference type="Gene3D" id="3.40.1350.10">
    <property type="match status" value="1"/>
</dbReference>
<dbReference type="Pfam" id="PF01396">
    <property type="entry name" value="Zn_ribbon_Top1"/>
    <property type="match status" value="1"/>
</dbReference>
<dbReference type="InterPro" id="IPR052906">
    <property type="entry name" value="Type_IV_Methyl-Rstrct_Enzyme"/>
</dbReference>
<dbReference type="Proteomes" id="UP000267187">
    <property type="component" value="Unassembled WGS sequence"/>
</dbReference>
<evidence type="ECO:0000256" key="1">
    <source>
        <dbReference type="SAM" id="MobiDB-lite"/>
    </source>
</evidence>
<feature type="region of interest" description="Disordered" evidence="1">
    <location>
        <begin position="219"/>
        <end position="249"/>
    </location>
</feature>
<evidence type="ECO:0000313" key="6">
    <source>
        <dbReference type="Proteomes" id="UP000267187"/>
    </source>
</evidence>
<dbReference type="InterPro" id="IPR007560">
    <property type="entry name" value="Restrct_endonuc_IV_Mrr"/>
</dbReference>
<feature type="transmembrane region" description="Helical" evidence="2">
    <location>
        <begin position="12"/>
        <end position="36"/>
    </location>
</feature>
<dbReference type="PANTHER" id="PTHR30015:SF7">
    <property type="entry name" value="TYPE IV METHYL-DIRECTED RESTRICTION ENZYME ECOKMRR"/>
    <property type="match status" value="1"/>
</dbReference>
<dbReference type="GO" id="GO:0006265">
    <property type="term" value="P:DNA topological change"/>
    <property type="evidence" value="ECO:0007669"/>
    <property type="project" value="InterPro"/>
</dbReference>
<evidence type="ECO:0000259" key="4">
    <source>
        <dbReference type="Pfam" id="PF04471"/>
    </source>
</evidence>
<dbReference type="GO" id="GO:0005694">
    <property type="term" value="C:chromosome"/>
    <property type="evidence" value="ECO:0007669"/>
    <property type="project" value="InterPro"/>
</dbReference>
<dbReference type="PANTHER" id="PTHR30015">
    <property type="entry name" value="MRR RESTRICTION SYSTEM PROTEIN"/>
    <property type="match status" value="1"/>
</dbReference>
<organism evidence="5 6">
    <name type="scientific">Umboniibacter marinipuniceus</name>
    <dbReference type="NCBI Taxonomy" id="569599"/>
    <lineage>
        <taxon>Bacteria</taxon>
        <taxon>Pseudomonadati</taxon>
        <taxon>Pseudomonadota</taxon>
        <taxon>Gammaproteobacteria</taxon>
        <taxon>Cellvibrionales</taxon>
        <taxon>Cellvibrionaceae</taxon>
        <taxon>Umboniibacter</taxon>
    </lineage>
</organism>
<dbReference type="SUPFAM" id="SSF57783">
    <property type="entry name" value="Zinc beta-ribbon"/>
    <property type="match status" value="1"/>
</dbReference>
<proteinExistence type="predicted"/>
<reference evidence="5 6" key="1">
    <citation type="submission" date="2018-10" db="EMBL/GenBank/DDBJ databases">
        <title>Genomic Encyclopedia of Type Strains, Phase IV (KMG-IV): sequencing the most valuable type-strain genomes for metagenomic binning, comparative biology and taxonomic classification.</title>
        <authorList>
            <person name="Goeker M."/>
        </authorList>
    </citation>
    <scope>NUCLEOTIDE SEQUENCE [LARGE SCALE GENOMIC DNA]</scope>
    <source>
        <strain evidence="5 6">DSM 25080</strain>
    </source>
</reference>
<dbReference type="RefSeq" id="WP_121875950.1">
    <property type="nucleotide sequence ID" value="NZ_REFJ01000001.1"/>
</dbReference>
<evidence type="ECO:0000259" key="3">
    <source>
        <dbReference type="Pfam" id="PF01396"/>
    </source>
</evidence>
<keyword evidence="2" id="KW-0472">Membrane</keyword>
<gene>
    <name evidence="5" type="ORF">DFR27_0585</name>
</gene>
<evidence type="ECO:0000256" key="2">
    <source>
        <dbReference type="SAM" id="Phobius"/>
    </source>
</evidence>
<dbReference type="InterPro" id="IPR013498">
    <property type="entry name" value="Topo_IA_Znf"/>
</dbReference>
<dbReference type="GO" id="GO:0003916">
    <property type="term" value="F:DNA topoisomerase activity"/>
    <property type="evidence" value="ECO:0007669"/>
    <property type="project" value="InterPro"/>
</dbReference>
<name>A0A3M0AEQ4_9GAMM</name>
<dbReference type="Gene3D" id="3.30.65.10">
    <property type="entry name" value="Bacterial Topoisomerase I, domain 1"/>
    <property type="match status" value="1"/>
</dbReference>
<dbReference type="GO" id="GO:0003677">
    <property type="term" value="F:DNA binding"/>
    <property type="evidence" value="ECO:0007669"/>
    <property type="project" value="InterPro"/>
</dbReference>
<dbReference type="AlphaFoldDB" id="A0A3M0AEQ4"/>
<keyword evidence="6" id="KW-1185">Reference proteome</keyword>
<dbReference type="OrthoDB" id="5782056at2"/>
<feature type="domain" description="DNA topoisomerase type IA zn finger" evidence="3">
    <location>
        <begin position="249"/>
        <end position="287"/>
    </location>
</feature>
<feature type="transmembrane region" description="Helical" evidence="2">
    <location>
        <begin position="56"/>
        <end position="74"/>
    </location>
</feature>
<accession>A0A3M0AEQ4</accession>
<protein>
    <submittedName>
        <fullName evidence="5">Restriction system protein</fullName>
    </submittedName>
</protein>
<sequence length="288" mass="31745">MAKRKDLGVYDILASFPWWVSVIVASLVYCFLKFALPLISFDNQIFDVVARSFSQVAWVFGLTLLMPALVGPVIRARKRRLLDTQQGISTIRSLSWRDFELLVAEVFRRKGYAVIENDGVGADGGIDMKLRKDGALHLVQCKHWQQYKVGVPIIREMYGVMVAEHALSTTIVTSGVFTQQAQDFARDKPIDLINGAALVAWMKQAQSGSVKAAGDAEYSNAGESSAASPKVEDKPISTEAPSTNDDSMECPKCDSPLVLRTATKGDYAGRQFYGCSSFPSCRYIRNLA</sequence>
<dbReference type="SUPFAM" id="SSF52980">
    <property type="entry name" value="Restriction endonuclease-like"/>
    <property type="match status" value="1"/>
</dbReference>
<dbReference type="GO" id="GO:0009307">
    <property type="term" value="P:DNA restriction-modification system"/>
    <property type="evidence" value="ECO:0007669"/>
    <property type="project" value="InterPro"/>
</dbReference>
<dbReference type="InterPro" id="IPR011335">
    <property type="entry name" value="Restrct_endonuc-II-like"/>
</dbReference>
<keyword evidence="2" id="KW-1133">Transmembrane helix</keyword>
<feature type="domain" description="Restriction endonuclease type IV Mrr" evidence="4">
    <location>
        <begin position="91"/>
        <end position="202"/>
    </location>
</feature>
<dbReference type="Pfam" id="PF04471">
    <property type="entry name" value="Mrr_cat"/>
    <property type="match status" value="1"/>
</dbReference>
<keyword evidence="2" id="KW-0812">Transmembrane</keyword>
<comment type="caution">
    <text evidence="5">The sequence shown here is derived from an EMBL/GenBank/DDBJ whole genome shotgun (WGS) entry which is preliminary data.</text>
</comment>
<dbReference type="EMBL" id="REFJ01000001">
    <property type="protein sequence ID" value="RMA82634.1"/>
    <property type="molecule type" value="Genomic_DNA"/>
</dbReference>
<dbReference type="InterPro" id="IPR011856">
    <property type="entry name" value="tRNA_endonuc-like_dom_sf"/>
</dbReference>
<evidence type="ECO:0000313" key="5">
    <source>
        <dbReference type="EMBL" id="RMA82634.1"/>
    </source>
</evidence>
<dbReference type="GO" id="GO:0015666">
    <property type="term" value="F:restriction endodeoxyribonuclease activity"/>
    <property type="evidence" value="ECO:0007669"/>
    <property type="project" value="TreeGrafter"/>
</dbReference>